<evidence type="ECO:0000256" key="1">
    <source>
        <dbReference type="SAM" id="Coils"/>
    </source>
</evidence>
<gene>
    <name evidence="2" type="ORF">SAMN05421830_108138</name>
</gene>
<accession>A0A8G2C401</accession>
<protein>
    <submittedName>
        <fullName evidence="2">Uncharacterized protein</fullName>
    </submittedName>
</protein>
<feature type="coiled-coil region" evidence="1">
    <location>
        <begin position="337"/>
        <end position="371"/>
    </location>
</feature>
<name>A0A8G2C401_DESNO</name>
<keyword evidence="1" id="KW-0175">Coiled coil</keyword>
<dbReference type="RefSeq" id="WP_143077911.1">
    <property type="nucleotide sequence ID" value="NZ_FOTO01000008.1"/>
</dbReference>
<evidence type="ECO:0000313" key="2">
    <source>
        <dbReference type="EMBL" id="SFL89070.1"/>
    </source>
</evidence>
<proteinExistence type="predicted"/>
<reference evidence="2 3" key="1">
    <citation type="submission" date="2016-10" db="EMBL/GenBank/DDBJ databases">
        <authorList>
            <person name="Varghese N."/>
            <person name="Submissions S."/>
        </authorList>
    </citation>
    <scope>NUCLEOTIDE SEQUENCE [LARGE SCALE GENOMIC DNA]</scope>
    <source>
        <strain evidence="2 3">DSM 1741</strain>
    </source>
</reference>
<dbReference type="AlphaFoldDB" id="A0A8G2C401"/>
<comment type="caution">
    <text evidence="2">The sequence shown here is derived from an EMBL/GenBank/DDBJ whole genome shotgun (WGS) entry which is preliminary data.</text>
</comment>
<organism evidence="2 3">
    <name type="scientific">Desulfomicrobium norvegicum (strain DSM 1741 / NCIMB 8310)</name>
    <name type="common">Desulfovibrio baculatus (strain Norway 4)</name>
    <name type="synonym">Desulfovibrio desulfuricans (strain Norway 4)</name>
    <dbReference type="NCBI Taxonomy" id="52561"/>
    <lineage>
        <taxon>Bacteria</taxon>
        <taxon>Pseudomonadati</taxon>
        <taxon>Thermodesulfobacteriota</taxon>
        <taxon>Desulfovibrionia</taxon>
        <taxon>Desulfovibrionales</taxon>
        <taxon>Desulfomicrobiaceae</taxon>
        <taxon>Desulfomicrobium</taxon>
    </lineage>
</organism>
<evidence type="ECO:0000313" key="3">
    <source>
        <dbReference type="Proteomes" id="UP000199581"/>
    </source>
</evidence>
<dbReference type="Proteomes" id="UP000199581">
    <property type="component" value="Unassembled WGS sequence"/>
</dbReference>
<dbReference type="OrthoDB" id="6963491at2"/>
<sequence>MLLIPISHTIHYKAAFDINNSKGNALTSVRNEIKNWLKNHDATKNQKHKLDQSWFDLGDTEQYKIGEGYIRTAINKGEYRQTNPKTWAIEFLHKDFKEMCRLWSTEIALTQLENKKLRFACTLKHAIFENWVGFIPSEPFFSVPKFIKDIIAKYECYKEETTIQKTINQCIEVDINSIQSEIINKKRVLPIIIAAENESNKNSIDVETLQKITIGNANIYLIKSNKISDFNSIFPYELSIQPGMIRIFFKFDNTPSNAKIHRFYTENKIQEIGQQCVFDQIGIAISRNSKSFTASEIITIKDVINARARDYLTHLKHENKNTTSATSTYVQLLEEVNTNLEHKIKDQEKFIDEVIEQNNIFDEEISKLKSKNYHLTTTKQESLPKLILPIIPELPDDITTCLVYFSEMFPDKIIIHQNAFESAKNFSGNDNIYSVKSAWRILNQISTTLHNIIFSDDKDCDVEKEFCDSTGIRLSLREGKQTNKDKSIMKKRECEYNGINYTCTPHIKTNKREGYLRIHIAFLHEEKKILIGHCGEHLETYGTQKIC</sequence>
<dbReference type="EMBL" id="FOTO01000008">
    <property type="protein sequence ID" value="SFL89070.1"/>
    <property type="molecule type" value="Genomic_DNA"/>
</dbReference>
<keyword evidence="3" id="KW-1185">Reference proteome</keyword>